<evidence type="ECO:0000313" key="1">
    <source>
        <dbReference type="EMBL" id="RNJ49402.1"/>
    </source>
</evidence>
<dbReference type="EMBL" id="QWDD01000001">
    <property type="protein sequence ID" value="RNJ49402.1"/>
    <property type="molecule type" value="Genomic_DNA"/>
</dbReference>
<accession>A0A3M9XNS2</accession>
<sequence length="120" mass="13432">MSRLFAKDLVADLPIHGTDLRVGDLETVEDHECAVVLLSTHLRDFHAQVALLKDGKLTGKYIPHTEFAHAQNMVAALRMTLDMVRTRLDRLIRNSKPVAPTDEAAKVRFDFDSADETLGH</sequence>
<dbReference type="AlphaFoldDB" id="A0A3M9XNS2"/>
<name>A0A3M9XNS2_9HYPH</name>
<protein>
    <submittedName>
        <fullName evidence="1">Uncharacterized protein</fullName>
    </submittedName>
</protein>
<dbReference type="RefSeq" id="WP_123175368.1">
    <property type="nucleotide sequence ID" value="NZ_QWDD01000001.1"/>
</dbReference>
<keyword evidence="2" id="KW-1185">Reference proteome</keyword>
<organism evidence="1 2">
    <name type="scientific">Methylocystis hirsuta</name>
    <dbReference type="NCBI Taxonomy" id="369798"/>
    <lineage>
        <taxon>Bacteria</taxon>
        <taxon>Pseudomonadati</taxon>
        <taxon>Pseudomonadota</taxon>
        <taxon>Alphaproteobacteria</taxon>
        <taxon>Hyphomicrobiales</taxon>
        <taxon>Methylocystaceae</taxon>
        <taxon>Methylocystis</taxon>
    </lineage>
</organism>
<comment type="caution">
    <text evidence="1">The sequence shown here is derived from an EMBL/GenBank/DDBJ whole genome shotgun (WGS) entry which is preliminary data.</text>
</comment>
<gene>
    <name evidence="1" type="ORF">D1O30_07090</name>
</gene>
<proteinExistence type="predicted"/>
<reference evidence="1 2" key="1">
    <citation type="submission" date="2018-08" db="EMBL/GenBank/DDBJ databases">
        <title>Genome sequence of Methylocystis hirsuta CSC1, a methanotroph able to accumulate PHAs.</title>
        <authorList>
            <person name="Bordel S."/>
            <person name="Rodriguez E."/>
            <person name="Gancedo J."/>
            <person name="Munoz R."/>
        </authorList>
    </citation>
    <scope>NUCLEOTIDE SEQUENCE [LARGE SCALE GENOMIC DNA]</scope>
    <source>
        <strain evidence="1 2">CSC1</strain>
    </source>
</reference>
<evidence type="ECO:0000313" key="2">
    <source>
        <dbReference type="Proteomes" id="UP000268623"/>
    </source>
</evidence>
<dbReference type="Proteomes" id="UP000268623">
    <property type="component" value="Unassembled WGS sequence"/>
</dbReference>